<keyword evidence="1" id="KW-1133">Transmembrane helix</keyword>
<sequence>MPNRLPGDAPAATPPSSSTTRWIVALSAAVVVVCGLVVVADASNDVAPAAHRSTVELTTVAGFGRMLDDIDRNLGNSEVDRLTIHPGYASISRPVPGAAGSEQSYRYEDGQLTDEGRSPGRDAGVPVDLRQLRPNAERLIGLLHGADRTLGVSDPTRVYLNAQRDDDDGPVVSIHLWNENSGAQGFMTVGFDGEVRSVYRADQ</sequence>
<dbReference type="RefSeq" id="WP_420163696.1">
    <property type="nucleotide sequence ID" value="NZ_JBDLNV010000002.1"/>
</dbReference>
<keyword evidence="1" id="KW-0812">Transmembrane</keyword>
<evidence type="ECO:0000313" key="2">
    <source>
        <dbReference type="EMBL" id="MFM1723139.1"/>
    </source>
</evidence>
<name>A0ABW9FCZ6_9NOCA</name>
<accession>A0ABW9FCZ6</accession>
<evidence type="ECO:0000313" key="3">
    <source>
        <dbReference type="Proteomes" id="UP001629745"/>
    </source>
</evidence>
<reference evidence="2 3" key="1">
    <citation type="submission" date="2023-11" db="EMBL/GenBank/DDBJ databases">
        <authorList>
            <person name="Val-Calvo J."/>
            <person name="Scortti M."/>
            <person name="Vazquez-Boland J."/>
        </authorList>
    </citation>
    <scope>NUCLEOTIDE SEQUENCE [LARGE SCALE GENOMIC DNA]</scope>
    <source>
        <strain evidence="2 3">PAM 2766</strain>
    </source>
</reference>
<organism evidence="2 3">
    <name type="scientific">Rhodococcus parequi</name>
    <dbReference type="NCBI Taxonomy" id="3137122"/>
    <lineage>
        <taxon>Bacteria</taxon>
        <taxon>Bacillati</taxon>
        <taxon>Actinomycetota</taxon>
        <taxon>Actinomycetes</taxon>
        <taxon>Mycobacteriales</taxon>
        <taxon>Nocardiaceae</taxon>
        <taxon>Rhodococcus</taxon>
    </lineage>
</organism>
<keyword evidence="1" id="KW-0472">Membrane</keyword>
<keyword evidence="3" id="KW-1185">Reference proteome</keyword>
<dbReference type="Proteomes" id="UP001629745">
    <property type="component" value="Unassembled WGS sequence"/>
</dbReference>
<dbReference type="EMBL" id="JBDLNV010000002">
    <property type="protein sequence ID" value="MFM1723139.1"/>
    <property type="molecule type" value="Genomic_DNA"/>
</dbReference>
<evidence type="ECO:0000256" key="1">
    <source>
        <dbReference type="SAM" id="Phobius"/>
    </source>
</evidence>
<comment type="caution">
    <text evidence="2">The sequence shown here is derived from an EMBL/GenBank/DDBJ whole genome shotgun (WGS) entry which is preliminary data.</text>
</comment>
<protein>
    <submittedName>
        <fullName evidence="2">DUF1707 domain-containing protein</fullName>
    </submittedName>
</protein>
<feature type="transmembrane region" description="Helical" evidence="1">
    <location>
        <begin position="20"/>
        <end position="42"/>
    </location>
</feature>
<proteinExistence type="predicted"/>
<gene>
    <name evidence="2" type="ORF">ABEU20_001700</name>
</gene>